<comment type="similarity">
    <text evidence="1">Belongs to the protein kinase superfamily. STE Ser/Thr protein kinase family. STE20 subfamily.</text>
</comment>
<dbReference type="EC" id="2.7.11.1" evidence="2"/>
<dbReference type="InterPro" id="IPR017441">
    <property type="entry name" value="Protein_kinase_ATP_BS"/>
</dbReference>
<feature type="compositionally biased region" description="Pro residues" evidence="12">
    <location>
        <begin position="361"/>
        <end position="406"/>
    </location>
</feature>
<name>A0ABR2HV26_9EUKA</name>
<reference evidence="15 16" key="1">
    <citation type="submission" date="2024-04" db="EMBL/GenBank/DDBJ databases">
        <title>Tritrichomonas musculus Genome.</title>
        <authorList>
            <person name="Alves-Ferreira E."/>
            <person name="Grigg M."/>
            <person name="Lorenzi H."/>
            <person name="Galac M."/>
        </authorList>
    </citation>
    <scope>NUCLEOTIDE SEQUENCE [LARGE SCALE GENOMIC DNA]</scope>
    <source>
        <strain evidence="15 16">EAF2021</strain>
    </source>
</reference>
<dbReference type="SUPFAM" id="SSF56112">
    <property type="entry name" value="Protein kinase-like (PK-like)"/>
    <property type="match status" value="1"/>
</dbReference>
<keyword evidence="13" id="KW-0812">Transmembrane</keyword>
<dbReference type="PROSITE" id="PS50011">
    <property type="entry name" value="PROTEIN_KINASE_DOM"/>
    <property type="match status" value="1"/>
</dbReference>
<evidence type="ECO:0000256" key="1">
    <source>
        <dbReference type="ARBA" id="ARBA00008874"/>
    </source>
</evidence>
<proteinExistence type="inferred from homology"/>
<keyword evidence="7 10" id="KW-0067">ATP-binding</keyword>
<feature type="compositionally biased region" description="Polar residues" evidence="12">
    <location>
        <begin position="413"/>
        <end position="433"/>
    </location>
</feature>
<sequence>MSEKPIFDSKTDPDDFRAVRLLGCGAFGQVLEIEHIPTGKHYAGKLFLDLEEQERKEINKEMEIMKSVYSEYTVNFYGTILFPKSNPKLMIIMDYCDRGSLRDIMDYNEETLNEDQTAFVMHDLLSALALLRDKYHVIHRDIKAANILMSSNYSIKITDFGVSRKFDNSTVHTSSIMGTPYWMAPEVIFNDGVTKYSYPVDVWSAGATAVELVEGAPPYCEFPPTRAMNEIVANGFPGFRNKDGLSKEFQDFVCNCMIYRSDRRPTAEQLLTHPFIKRVEKLDRKAVFKNLLSQEINFNDLINDEDIESIEKLVHFEVAPEFNRDTNKYEDRKTLKTFIKQAEPGAATNTLYYKNTNETAPEPPSEPPKPPSEPPKPPSEPPKPPSEPPEPPLVAPKPPSEPPESPSEPIKPAQSSQQKVASPSTPKTESSQQGTNFKLIGIVVLILILAIIFKH</sequence>
<evidence type="ECO:0000256" key="13">
    <source>
        <dbReference type="SAM" id="Phobius"/>
    </source>
</evidence>
<evidence type="ECO:0000256" key="7">
    <source>
        <dbReference type="ARBA" id="ARBA00022840"/>
    </source>
</evidence>
<comment type="catalytic activity">
    <reaction evidence="9">
        <text>L-seryl-[protein] + ATP = O-phospho-L-seryl-[protein] + ADP + H(+)</text>
        <dbReference type="Rhea" id="RHEA:17989"/>
        <dbReference type="Rhea" id="RHEA-COMP:9863"/>
        <dbReference type="Rhea" id="RHEA-COMP:11604"/>
        <dbReference type="ChEBI" id="CHEBI:15378"/>
        <dbReference type="ChEBI" id="CHEBI:29999"/>
        <dbReference type="ChEBI" id="CHEBI:30616"/>
        <dbReference type="ChEBI" id="CHEBI:83421"/>
        <dbReference type="ChEBI" id="CHEBI:456216"/>
        <dbReference type="EC" id="2.7.11.1"/>
    </reaction>
</comment>
<comment type="caution">
    <text evidence="15">The sequence shown here is derived from an EMBL/GenBank/DDBJ whole genome shotgun (WGS) entry which is preliminary data.</text>
</comment>
<keyword evidence="3 11" id="KW-0723">Serine/threonine-protein kinase</keyword>
<dbReference type="Pfam" id="PF00069">
    <property type="entry name" value="Pkinase"/>
    <property type="match status" value="1"/>
</dbReference>
<feature type="transmembrane region" description="Helical" evidence="13">
    <location>
        <begin position="435"/>
        <end position="453"/>
    </location>
</feature>
<dbReference type="SMART" id="SM00220">
    <property type="entry name" value="S_TKc"/>
    <property type="match status" value="1"/>
</dbReference>
<protein>
    <recommendedName>
        <fullName evidence="2">non-specific serine/threonine protein kinase</fullName>
        <ecNumber evidence="2">2.7.11.1</ecNumber>
    </recommendedName>
</protein>
<dbReference type="Gene3D" id="1.10.510.10">
    <property type="entry name" value="Transferase(Phosphotransferase) domain 1"/>
    <property type="match status" value="1"/>
</dbReference>
<keyword evidence="5 10" id="KW-0547">Nucleotide-binding</keyword>
<evidence type="ECO:0000256" key="9">
    <source>
        <dbReference type="ARBA" id="ARBA00048679"/>
    </source>
</evidence>
<evidence type="ECO:0000259" key="14">
    <source>
        <dbReference type="PROSITE" id="PS50011"/>
    </source>
</evidence>
<evidence type="ECO:0000256" key="11">
    <source>
        <dbReference type="RuleBase" id="RU000304"/>
    </source>
</evidence>
<dbReference type="PROSITE" id="PS00107">
    <property type="entry name" value="PROTEIN_KINASE_ATP"/>
    <property type="match status" value="1"/>
</dbReference>
<dbReference type="PANTHER" id="PTHR48012:SF10">
    <property type="entry name" value="FI20177P1"/>
    <property type="match status" value="1"/>
</dbReference>
<evidence type="ECO:0000313" key="16">
    <source>
        <dbReference type="Proteomes" id="UP001470230"/>
    </source>
</evidence>
<feature type="region of interest" description="Disordered" evidence="12">
    <location>
        <begin position="355"/>
        <end position="433"/>
    </location>
</feature>
<evidence type="ECO:0000256" key="10">
    <source>
        <dbReference type="PROSITE-ProRule" id="PRU10141"/>
    </source>
</evidence>
<keyword evidence="16" id="KW-1185">Reference proteome</keyword>
<dbReference type="PANTHER" id="PTHR48012">
    <property type="entry name" value="STERILE20-LIKE KINASE, ISOFORM B-RELATED"/>
    <property type="match status" value="1"/>
</dbReference>
<feature type="domain" description="Protein kinase" evidence="14">
    <location>
        <begin position="16"/>
        <end position="276"/>
    </location>
</feature>
<evidence type="ECO:0000313" key="15">
    <source>
        <dbReference type="EMBL" id="KAK8852387.1"/>
    </source>
</evidence>
<evidence type="ECO:0000256" key="3">
    <source>
        <dbReference type="ARBA" id="ARBA00022527"/>
    </source>
</evidence>
<organism evidence="15 16">
    <name type="scientific">Tritrichomonas musculus</name>
    <dbReference type="NCBI Taxonomy" id="1915356"/>
    <lineage>
        <taxon>Eukaryota</taxon>
        <taxon>Metamonada</taxon>
        <taxon>Parabasalia</taxon>
        <taxon>Tritrichomonadida</taxon>
        <taxon>Tritrichomonadidae</taxon>
        <taxon>Tritrichomonas</taxon>
    </lineage>
</organism>
<accession>A0ABR2HV26</accession>
<evidence type="ECO:0000256" key="8">
    <source>
        <dbReference type="ARBA" id="ARBA00047899"/>
    </source>
</evidence>
<dbReference type="PROSITE" id="PS00108">
    <property type="entry name" value="PROTEIN_KINASE_ST"/>
    <property type="match status" value="1"/>
</dbReference>
<evidence type="ECO:0000256" key="5">
    <source>
        <dbReference type="ARBA" id="ARBA00022741"/>
    </source>
</evidence>
<dbReference type="InterPro" id="IPR008271">
    <property type="entry name" value="Ser/Thr_kinase_AS"/>
</dbReference>
<evidence type="ECO:0000256" key="2">
    <source>
        <dbReference type="ARBA" id="ARBA00012513"/>
    </source>
</evidence>
<evidence type="ECO:0000256" key="12">
    <source>
        <dbReference type="SAM" id="MobiDB-lite"/>
    </source>
</evidence>
<gene>
    <name evidence="15" type="ORF">M9Y10_017361</name>
</gene>
<keyword evidence="4" id="KW-0808">Transferase</keyword>
<dbReference type="EMBL" id="JAPFFF010000023">
    <property type="protein sequence ID" value="KAK8852387.1"/>
    <property type="molecule type" value="Genomic_DNA"/>
</dbReference>
<feature type="binding site" evidence="10">
    <location>
        <position position="45"/>
    </location>
    <ligand>
        <name>ATP</name>
        <dbReference type="ChEBI" id="CHEBI:30616"/>
    </ligand>
</feature>
<dbReference type="CDD" id="cd05122">
    <property type="entry name" value="PKc_STE"/>
    <property type="match status" value="1"/>
</dbReference>
<evidence type="ECO:0000256" key="4">
    <source>
        <dbReference type="ARBA" id="ARBA00022679"/>
    </source>
</evidence>
<comment type="catalytic activity">
    <reaction evidence="8">
        <text>L-threonyl-[protein] + ATP = O-phospho-L-threonyl-[protein] + ADP + H(+)</text>
        <dbReference type="Rhea" id="RHEA:46608"/>
        <dbReference type="Rhea" id="RHEA-COMP:11060"/>
        <dbReference type="Rhea" id="RHEA-COMP:11605"/>
        <dbReference type="ChEBI" id="CHEBI:15378"/>
        <dbReference type="ChEBI" id="CHEBI:30013"/>
        <dbReference type="ChEBI" id="CHEBI:30616"/>
        <dbReference type="ChEBI" id="CHEBI:61977"/>
        <dbReference type="ChEBI" id="CHEBI:456216"/>
        <dbReference type="EC" id="2.7.11.1"/>
    </reaction>
</comment>
<keyword evidence="13" id="KW-0472">Membrane</keyword>
<evidence type="ECO:0000256" key="6">
    <source>
        <dbReference type="ARBA" id="ARBA00022777"/>
    </source>
</evidence>
<keyword evidence="13" id="KW-1133">Transmembrane helix</keyword>
<dbReference type="InterPro" id="IPR000719">
    <property type="entry name" value="Prot_kinase_dom"/>
</dbReference>
<dbReference type="InterPro" id="IPR050629">
    <property type="entry name" value="STE20/SPS1-PAK"/>
</dbReference>
<dbReference type="Proteomes" id="UP001470230">
    <property type="component" value="Unassembled WGS sequence"/>
</dbReference>
<dbReference type="InterPro" id="IPR011009">
    <property type="entry name" value="Kinase-like_dom_sf"/>
</dbReference>
<keyword evidence="6" id="KW-0418">Kinase</keyword>